<proteinExistence type="predicted"/>
<dbReference type="AlphaFoldDB" id="B1I3C7"/>
<reference evidence="2" key="1">
    <citation type="submission" date="2007-10" db="EMBL/GenBank/DDBJ databases">
        <title>Complete sequence of chromosome of Desulforudis audaxviator MP104C.</title>
        <authorList>
            <person name="Copeland A."/>
            <person name="Lucas S."/>
            <person name="Lapidus A."/>
            <person name="Barry K."/>
            <person name="Glavina del Rio T."/>
            <person name="Dalin E."/>
            <person name="Tice H."/>
            <person name="Bruce D."/>
            <person name="Pitluck S."/>
            <person name="Lowry S.R."/>
            <person name="Larimer F."/>
            <person name="Land M.L."/>
            <person name="Hauser L."/>
            <person name="Kyrpides N."/>
            <person name="Ivanova N.N."/>
            <person name="Richardson P."/>
        </authorList>
    </citation>
    <scope>NUCLEOTIDE SEQUENCE [LARGE SCALE GENOMIC DNA]</scope>
    <source>
        <strain evidence="2">MP104C</strain>
    </source>
</reference>
<dbReference type="KEGG" id="dau:Daud_0980"/>
<reference evidence="1 2" key="2">
    <citation type="journal article" date="2008" name="Science">
        <title>Environmental genomics reveals a single-species ecosystem deep within Earth.</title>
        <authorList>
            <person name="Chivian D."/>
            <person name="Brodie E.L."/>
            <person name="Alm E.J."/>
            <person name="Culley D.E."/>
            <person name="Dehal P.S."/>
            <person name="Desantis T.Z."/>
            <person name="Gihring T.M."/>
            <person name="Lapidus A."/>
            <person name="Lin L.H."/>
            <person name="Lowry S.R."/>
            <person name="Moser D.P."/>
            <person name="Richardson P.M."/>
            <person name="Southam G."/>
            <person name="Wanger G."/>
            <person name="Pratt L.M."/>
            <person name="Andersen G.L."/>
            <person name="Hazen T.C."/>
            <person name="Brockman F.J."/>
            <person name="Arkin A.P."/>
            <person name="Onstott T.C."/>
        </authorList>
    </citation>
    <scope>NUCLEOTIDE SEQUENCE [LARGE SCALE GENOMIC DNA]</scope>
    <source>
        <strain evidence="1 2">MP104C</strain>
    </source>
</reference>
<accession>B1I3C7</accession>
<name>B1I3C7_DESAP</name>
<dbReference type="RefSeq" id="WP_012302078.1">
    <property type="nucleotide sequence ID" value="NC_010424.1"/>
</dbReference>
<dbReference type="Proteomes" id="UP000008544">
    <property type="component" value="Chromosome"/>
</dbReference>
<evidence type="ECO:0000313" key="1">
    <source>
        <dbReference type="EMBL" id="ACA59492.1"/>
    </source>
</evidence>
<sequence>MDDVLREILNELRELRQGQNELRQGQQAQAQELKELRQGQHKLRQGQEKIAKDLSKLAAHVEGEITDKIRGLYDARGLMLESLARIEERQNRQDERLDRHWQEILVLKNKRR</sequence>
<evidence type="ECO:0000313" key="2">
    <source>
        <dbReference type="Proteomes" id="UP000008544"/>
    </source>
</evidence>
<dbReference type="OrthoDB" id="1809564at2"/>
<keyword evidence="2" id="KW-1185">Reference proteome</keyword>
<protein>
    <submittedName>
        <fullName evidence="1">Uncharacterized protein</fullName>
    </submittedName>
</protein>
<dbReference type="HOGENOM" id="CLU_2141838_0_0_9"/>
<gene>
    <name evidence="1" type="ordered locus">Daud_0980</name>
</gene>
<dbReference type="EMBL" id="CP000860">
    <property type="protein sequence ID" value="ACA59492.1"/>
    <property type="molecule type" value="Genomic_DNA"/>
</dbReference>
<organism evidence="1 2">
    <name type="scientific">Desulforudis audaxviator (strain MP104C)</name>
    <dbReference type="NCBI Taxonomy" id="477974"/>
    <lineage>
        <taxon>Bacteria</taxon>
        <taxon>Bacillati</taxon>
        <taxon>Bacillota</taxon>
        <taxon>Clostridia</taxon>
        <taxon>Thermoanaerobacterales</taxon>
        <taxon>Candidatus Desulforudaceae</taxon>
        <taxon>Candidatus Desulforudis</taxon>
    </lineage>
</organism>